<gene>
    <name evidence="2" type="ORF">B296_00011510</name>
</gene>
<accession>A0A427B814</accession>
<organism evidence="2 3">
    <name type="scientific">Ensete ventricosum</name>
    <name type="common">Abyssinian banana</name>
    <name type="synonym">Musa ensete</name>
    <dbReference type="NCBI Taxonomy" id="4639"/>
    <lineage>
        <taxon>Eukaryota</taxon>
        <taxon>Viridiplantae</taxon>
        <taxon>Streptophyta</taxon>
        <taxon>Embryophyta</taxon>
        <taxon>Tracheophyta</taxon>
        <taxon>Spermatophyta</taxon>
        <taxon>Magnoliopsida</taxon>
        <taxon>Liliopsida</taxon>
        <taxon>Zingiberales</taxon>
        <taxon>Musaceae</taxon>
        <taxon>Ensete</taxon>
    </lineage>
</organism>
<comment type="caution">
    <text evidence="2">The sequence shown here is derived from an EMBL/GenBank/DDBJ whole genome shotgun (WGS) entry which is preliminary data.</text>
</comment>
<sequence>MIQDQKRYKSNQKTIPARSLLPKSATSSNFECLRRTKKQEQWASTHSIRSAAVPATIASFSVSAPRKYTEPNLNRRARQYAGTRLRPLNRGVFGCRFKIRDSTDHEINERLRNTDAKRSPWLSASHGLSSVILHINVRKPQKRQREVSES</sequence>
<protein>
    <submittedName>
        <fullName evidence="2">Uncharacterized protein</fullName>
    </submittedName>
</protein>
<feature type="region of interest" description="Disordered" evidence="1">
    <location>
        <begin position="1"/>
        <end position="21"/>
    </location>
</feature>
<dbReference type="EMBL" id="AMZH03000259">
    <property type="protein sequence ID" value="RRT84650.1"/>
    <property type="molecule type" value="Genomic_DNA"/>
</dbReference>
<name>A0A427B814_ENSVE</name>
<evidence type="ECO:0000256" key="1">
    <source>
        <dbReference type="SAM" id="MobiDB-lite"/>
    </source>
</evidence>
<reference evidence="2 3" key="1">
    <citation type="journal article" date="2014" name="Agronomy (Basel)">
        <title>A Draft Genome Sequence for Ensete ventricosum, the Drought-Tolerant Tree Against Hunger.</title>
        <authorList>
            <person name="Harrison J."/>
            <person name="Moore K.A."/>
            <person name="Paszkiewicz K."/>
            <person name="Jones T."/>
            <person name="Grant M."/>
            <person name="Ambacheew D."/>
            <person name="Muzemil S."/>
            <person name="Studholme D.J."/>
        </authorList>
    </citation>
    <scope>NUCLEOTIDE SEQUENCE [LARGE SCALE GENOMIC DNA]</scope>
</reference>
<evidence type="ECO:0000313" key="3">
    <source>
        <dbReference type="Proteomes" id="UP000287651"/>
    </source>
</evidence>
<proteinExistence type="predicted"/>
<dbReference type="Proteomes" id="UP000287651">
    <property type="component" value="Unassembled WGS sequence"/>
</dbReference>
<dbReference type="AlphaFoldDB" id="A0A427B814"/>
<evidence type="ECO:0000313" key="2">
    <source>
        <dbReference type="EMBL" id="RRT84650.1"/>
    </source>
</evidence>